<reference evidence="1" key="1">
    <citation type="submission" date="2014-11" db="EMBL/GenBank/DDBJ databases">
        <authorList>
            <person name="Amaro Gonzalez C."/>
        </authorList>
    </citation>
    <scope>NUCLEOTIDE SEQUENCE</scope>
</reference>
<protein>
    <submittedName>
        <fullName evidence="1">Uncharacterized protein</fullName>
    </submittedName>
</protein>
<dbReference type="EMBL" id="GBXM01069101">
    <property type="protein sequence ID" value="JAH39476.1"/>
    <property type="molecule type" value="Transcribed_RNA"/>
</dbReference>
<accession>A0A0E9SDW6</accession>
<sequence>MDSVQNSPF</sequence>
<name>A0A0E9SDW6_ANGAN</name>
<proteinExistence type="predicted"/>
<evidence type="ECO:0000313" key="1">
    <source>
        <dbReference type="EMBL" id="JAH39476.1"/>
    </source>
</evidence>
<reference evidence="1" key="2">
    <citation type="journal article" date="2015" name="Fish Shellfish Immunol.">
        <title>Early steps in the European eel (Anguilla anguilla)-Vibrio vulnificus interaction in the gills: Role of the RtxA13 toxin.</title>
        <authorList>
            <person name="Callol A."/>
            <person name="Pajuelo D."/>
            <person name="Ebbesson L."/>
            <person name="Teles M."/>
            <person name="MacKenzie S."/>
            <person name="Amaro C."/>
        </authorList>
    </citation>
    <scope>NUCLEOTIDE SEQUENCE</scope>
</reference>
<organism evidence="1">
    <name type="scientific">Anguilla anguilla</name>
    <name type="common">European freshwater eel</name>
    <name type="synonym">Muraena anguilla</name>
    <dbReference type="NCBI Taxonomy" id="7936"/>
    <lineage>
        <taxon>Eukaryota</taxon>
        <taxon>Metazoa</taxon>
        <taxon>Chordata</taxon>
        <taxon>Craniata</taxon>
        <taxon>Vertebrata</taxon>
        <taxon>Euteleostomi</taxon>
        <taxon>Actinopterygii</taxon>
        <taxon>Neopterygii</taxon>
        <taxon>Teleostei</taxon>
        <taxon>Anguilliformes</taxon>
        <taxon>Anguillidae</taxon>
        <taxon>Anguilla</taxon>
    </lineage>
</organism>